<dbReference type="SMART" id="SM00367">
    <property type="entry name" value="LRR_CC"/>
    <property type="match status" value="5"/>
</dbReference>
<dbReference type="Pfam" id="PF18511">
    <property type="entry name" value="F-box_5"/>
    <property type="match status" value="1"/>
</dbReference>
<organism evidence="3 4">
    <name type="scientific">Platanthera guangdongensis</name>
    <dbReference type="NCBI Taxonomy" id="2320717"/>
    <lineage>
        <taxon>Eukaryota</taxon>
        <taxon>Viridiplantae</taxon>
        <taxon>Streptophyta</taxon>
        <taxon>Embryophyta</taxon>
        <taxon>Tracheophyta</taxon>
        <taxon>Spermatophyta</taxon>
        <taxon>Magnoliopsida</taxon>
        <taxon>Liliopsida</taxon>
        <taxon>Asparagales</taxon>
        <taxon>Orchidaceae</taxon>
        <taxon>Orchidoideae</taxon>
        <taxon>Orchideae</taxon>
        <taxon>Orchidinae</taxon>
        <taxon>Platanthera</taxon>
    </lineage>
</organism>
<dbReference type="Gene3D" id="1.20.1280.50">
    <property type="match status" value="1"/>
</dbReference>
<dbReference type="InterPro" id="IPR041567">
    <property type="entry name" value="COI1_F-box"/>
</dbReference>
<dbReference type="InterPro" id="IPR032675">
    <property type="entry name" value="LRR_dom_sf"/>
</dbReference>
<evidence type="ECO:0000259" key="2">
    <source>
        <dbReference type="Pfam" id="PF18791"/>
    </source>
</evidence>
<dbReference type="Gene3D" id="3.80.10.10">
    <property type="entry name" value="Ribonuclease Inhibitor"/>
    <property type="match status" value="1"/>
</dbReference>
<protein>
    <submittedName>
        <fullName evidence="3">Transport inhibitor response 1-like protein</fullName>
    </submittedName>
</protein>
<dbReference type="InterPro" id="IPR041101">
    <property type="entry name" value="Transp_inhibit"/>
</dbReference>
<dbReference type="EMBL" id="JBBWWR010000011">
    <property type="protein sequence ID" value="KAK8960059.1"/>
    <property type="molecule type" value="Genomic_DNA"/>
</dbReference>
<comment type="caution">
    <text evidence="3">The sequence shown here is derived from an EMBL/GenBank/DDBJ whole genome shotgun (WGS) entry which is preliminary data.</text>
</comment>
<dbReference type="InterPro" id="IPR006553">
    <property type="entry name" value="Leu-rich_rpt_Cys-con_subtyp"/>
</dbReference>
<dbReference type="Proteomes" id="UP001412067">
    <property type="component" value="Unassembled WGS sequence"/>
</dbReference>
<proteinExistence type="predicted"/>
<dbReference type="Pfam" id="PF18791">
    <property type="entry name" value="Transp_inhibit"/>
    <property type="match status" value="1"/>
</dbReference>
<dbReference type="InterPro" id="IPR036047">
    <property type="entry name" value="F-box-like_dom_sf"/>
</dbReference>
<feature type="domain" description="COI1 F-box" evidence="1">
    <location>
        <begin position="37"/>
        <end position="74"/>
    </location>
</feature>
<feature type="domain" description="Transport inhibitor response 1" evidence="2">
    <location>
        <begin position="96"/>
        <end position="141"/>
    </location>
</feature>
<sequence>MEEVSEMPAGGEVYGGKGLQCFPDPSGTSPQLPFFDHILENVLENVLYFLTSRRDRNAASLVCKSWCRAEAQTRIELFIGNLYAVSPSRAIDRFRRVRSLVLKGKPRLAGLNVVPLEWQARFTPWLTAMAPAYPWLEQICLKRVMINDDDLFLLACSFPCFRDLSLISCCGFSTAGLAIITKNCRYDNDIHLNTHTYFLSHEDCNDDLRRLDQFQAWFSSFRNLRSLDLIETDVDDGDEAMDWVSMFPPGNTCLESLVFDCVAPLVNFEALASLVARSPFLWRLRVNDQISIDHLCQLMFLAPQITDLGTGSFATLGVARDVETDFESVFHAFESLSCLSGFRNIDPEYLHTIHPVCAHLTSLNFSYALISPKQLGSVIIHCHNLETLWILDSVGDEGLQMVAASCKKLKKLMVFPQQAVFPYRTMEDLEGSVSNIGLVAISAGCQNLRSISYFCYKMTNSAVVTMSKNCQELVVFRLCIIGHRHRPHYLTEEAMDEGFGAIVKNCKNLTKLYVSGHLTDKGFAYIGKYGKLLRTLSVAFEGNSDLSLRYLLQGCPKLQKLEIRSCPFGDAGLLSLINHGCNLRFLWMCSRGLSLNVCEKVARALPQMVVEVIKDPTDVENDSVKELYMYRSLVSPRNDDIRILLFEGAANGGPFYSVEAFSLDLVI</sequence>
<gene>
    <name evidence="3" type="ORF">KSP40_PGU018950</name>
</gene>
<dbReference type="PANTHER" id="PTHR16134">
    <property type="entry name" value="F-BOX/TPR REPEAT PROTEIN POF3"/>
    <property type="match status" value="1"/>
</dbReference>
<dbReference type="SUPFAM" id="SSF81383">
    <property type="entry name" value="F-box domain"/>
    <property type="match status" value="1"/>
</dbReference>
<keyword evidence="4" id="KW-1185">Reference proteome</keyword>
<reference evidence="3 4" key="1">
    <citation type="journal article" date="2022" name="Nat. Plants">
        <title>Genomes of leafy and leafless Platanthera orchids illuminate the evolution of mycoheterotrophy.</title>
        <authorList>
            <person name="Li M.H."/>
            <person name="Liu K.W."/>
            <person name="Li Z."/>
            <person name="Lu H.C."/>
            <person name="Ye Q.L."/>
            <person name="Zhang D."/>
            <person name="Wang J.Y."/>
            <person name="Li Y.F."/>
            <person name="Zhong Z.M."/>
            <person name="Liu X."/>
            <person name="Yu X."/>
            <person name="Liu D.K."/>
            <person name="Tu X.D."/>
            <person name="Liu B."/>
            <person name="Hao Y."/>
            <person name="Liao X.Y."/>
            <person name="Jiang Y.T."/>
            <person name="Sun W.H."/>
            <person name="Chen J."/>
            <person name="Chen Y.Q."/>
            <person name="Ai Y."/>
            <person name="Zhai J.W."/>
            <person name="Wu S.S."/>
            <person name="Zhou Z."/>
            <person name="Hsiao Y.Y."/>
            <person name="Wu W.L."/>
            <person name="Chen Y.Y."/>
            <person name="Lin Y.F."/>
            <person name="Hsu J.L."/>
            <person name="Li C.Y."/>
            <person name="Wang Z.W."/>
            <person name="Zhao X."/>
            <person name="Zhong W.Y."/>
            <person name="Ma X.K."/>
            <person name="Ma L."/>
            <person name="Huang J."/>
            <person name="Chen G.Z."/>
            <person name="Huang M.Z."/>
            <person name="Huang L."/>
            <person name="Peng D.H."/>
            <person name="Luo Y.B."/>
            <person name="Zou S.Q."/>
            <person name="Chen S.P."/>
            <person name="Lan S."/>
            <person name="Tsai W.C."/>
            <person name="Van de Peer Y."/>
            <person name="Liu Z.J."/>
        </authorList>
    </citation>
    <scope>NUCLEOTIDE SEQUENCE [LARGE SCALE GENOMIC DNA]</scope>
    <source>
        <strain evidence="3">Lor288</strain>
    </source>
</reference>
<evidence type="ECO:0000313" key="3">
    <source>
        <dbReference type="EMBL" id="KAK8960059.1"/>
    </source>
</evidence>
<dbReference type="CDD" id="cd22159">
    <property type="entry name" value="F-box_AtTIR1-like"/>
    <property type="match status" value="1"/>
</dbReference>
<evidence type="ECO:0000259" key="1">
    <source>
        <dbReference type="Pfam" id="PF18511"/>
    </source>
</evidence>
<dbReference type="SUPFAM" id="SSF52047">
    <property type="entry name" value="RNI-like"/>
    <property type="match status" value="1"/>
</dbReference>
<evidence type="ECO:0000313" key="4">
    <source>
        <dbReference type="Proteomes" id="UP001412067"/>
    </source>
</evidence>
<accession>A0ABR2M787</accession>
<name>A0ABR2M787_9ASPA</name>
<dbReference type="PANTHER" id="PTHR16134:SF36">
    <property type="entry name" value="TRANSPORT INHIBITOR RESPONSE 1-LIKE PROTEIN"/>
    <property type="match status" value="1"/>
</dbReference>